<sequence>MYERVVMVLCCYTSLVYSAFILLRSINDFYLCVCDSKWIEYLSEADRSINYLSYTPQQLPFALLGKYITCTWCFPPFAGEILFYLM</sequence>
<gene>
    <name evidence="2" type="ORF">GDO81_011408</name>
</gene>
<dbReference type="Proteomes" id="UP000824782">
    <property type="component" value="Unassembled WGS sequence"/>
</dbReference>
<protein>
    <submittedName>
        <fullName evidence="2">Uncharacterized protein</fullName>
    </submittedName>
</protein>
<accession>A0AAV7BEE2</accession>
<organism evidence="2 3">
    <name type="scientific">Engystomops pustulosus</name>
    <name type="common">Tungara frog</name>
    <name type="synonym">Physalaemus pustulosus</name>
    <dbReference type="NCBI Taxonomy" id="76066"/>
    <lineage>
        <taxon>Eukaryota</taxon>
        <taxon>Metazoa</taxon>
        <taxon>Chordata</taxon>
        <taxon>Craniata</taxon>
        <taxon>Vertebrata</taxon>
        <taxon>Euteleostomi</taxon>
        <taxon>Amphibia</taxon>
        <taxon>Batrachia</taxon>
        <taxon>Anura</taxon>
        <taxon>Neobatrachia</taxon>
        <taxon>Hyloidea</taxon>
        <taxon>Leptodactylidae</taxon>
        <taxon>Leiuperinae</taxon>
        <taxon>Engystomops</taxon>
    </lineage>
</organism>
<comment type="caution">
    <text evidence="2">The sequence shown here is derived from an EMBL/GenBank/DDBJ whole genome shotgun (WGS) entry which is preliminary data.</text>
</comment>
<name>A0AAV7BEE2_ENGPU</name>
<dbReference type="AlphaFoldDB" id="A0AAV7BEE2"/>
<keyword evidence="1" id="KW-0472">Membrane</keyword>
<evidence type="ECO:0000313" key="2">
    <source>
        <dbReference type="EMBL" id="KAG8570767.1"/>
    </source>
</evidence>
<feature type="transmembrane region" description="Helical" evidence="1">
    <location>
        <begin position="6"/>
        <end position="23"/>
    </location>
</feature>
<keyword evidence="1" id="KW-0812">Transmembrane</keyword>
<proteinExistence type="predicted"/>
<evidence type="ECO:0000256" key="1">
    <source>
        <dbReference type="SAM" id="Phobius"/>
    </source>
</evidence>
<reference evidence="2" key="1">
    <citation type="thesis" date="2020" institute="ProQuest LLC" country="789 East Eisenhower Parkway, Ann Arbor, MI, USA">
        <title>Comparative Genomics and Chromosome Evolution.</title>
        <authorList>
            <person name="Mudd A.B."/>
        </authorList>
    </citation>
    <scope>NUCLEOTIDE SEQUENCE</scope>
    <source>
        <strain evidence="2">237g6f4</strain>
        <tissue evidence="2">Blood</tissue>
    </source>
</reference>
<keyword evidence="3" id="KW-1185">Reference proteome</keyword>
<keyword evidence="1" id="KW-1133">Transmembrane helix</keyword>
<evidence type="ECO:0000313" key="3">
    <source>
        <dbReference type="Proteomes" id="UP000824782"/>
    </source>
</evidence>
<dbReference type="EMBL" id="WNYA01000005">
    <property type="protein sequence ID" value="KAG8570767.1"/>
    <property type="molecule type" value="Genomic_DNA"/>
</dbReference>